<dbReference type="PANTHER" id="PTHR30353">
    <property type="entry name" value="INNER MEMBRANE PROTEIN DEDA-RELATED"/>
    <property type="match status" value="1"/>
</dbReference>
<keyword evidence="2" id="KW-1003">Cell membrane</keyword>
<feature type="transmembrane region" description="Helical" evidence="7">
    <location>
        <begin position="310"/>
        <end position="333"/>
    </location>
</feature>
<evidence type="ECO:0000313" key="11">
    <source>
        <dbReference type="Proteomes" id="UP001642360"/>
    </source>
</evidence>
<dbReference type="AlphaFoldDB" id="A0ABC8UD60"/>
<feature type="transmembrane region" description="Helical" evidence="7">
    <location>
        <begin position="172"/>
        <end position="201"/>
    </location>
</feature>
<keyword evidence="3 7" id="KW-0812">Transmembrane</keyword>
<evidence type="ECO:0000259" key="8">
    <source>
        <dbReference type="Pfam" id="PF09335"/>
    </source>
</evidence>
<feature type="transmembrane region" description="Helical" evidence="7">
    <location>
        <begin position="103"/>
        <end position="124"/>
    </location>
</feature>
<keyword evidence="5 7" id="KW-0472">Membrane</keyword>
<evidence type="ECO:0000256" key="6">
    <source>
        <dbReference type="SAM" id="MobiDB-lite"/>
    </source>
</evidence>
<feature type="transmembrane region" description="Helical" evidence="7">
    <location>
        <begin position="339"/>
        <end position="368"/>
    </location>
</feature>
<proteinExistence type="predicted"/>
<feature type="transmembrane region" description="Helical" evidence="7">
    <location>
        <begin position="221"/>
        <end position="241"/>
    </location>
</feature>
<keyword evidence="4 7" id="KW-1133">Transmembrane helix</keyword>
<dbReference type="Pfam" id="PF09335">
    <property type="entry name" value="VTT_dom"/>
    <property type="match status" value="1"/>
</dbReference>
<comment type="subcellular location">
    <subcellularLocation>
        <location evidence="1">Cell membrane</location>
        <topology evidence="1">Multi-pass membrane protein</topology>
    </subcellularLocation>
</comment>
<reference evidence="10 11" key="1">
    <citation type="submission" date="2024-02" db="EMBL/GenBank/DDBJ databases">
        <authorList>
            <person name="Vignale AGUSTIN F."/>
            <person name="Sosa J E."/>
            <person name="Modenutti C."/>
        </authorList>
    </citation>
    <scope>NUCLEOTIDE SEQUENCE [LARGE SCALE GENOMIC DNA]</scope>
</reference>
<gene>
    <name evidence="9" type="ORF">ILEXP_LOCUS37875</name>
    <name evidence="10" type="ORF">ILEXP_LOCUS48899</name>
</gene>
<feature type="region of interest" description="Disordered" evidence="6">
    <location>
        <begin position="1"/>
        <end position="22"/>
    </location>
</feature>
<dbReference type="EMBL" id="CAUOFW020007372">
    <property type="protein sequence ID" value="CAK9178963.1"/>
    <property type="molecule type" value="Genomic_DNA"/>
</dbReference>
<sequence length="375" mass="41093">MAVLTNGSSLRPPLQTCQSSRPRHLNHSNIIIVRRRAFSQDSKVTNLPQFFKSSSLLVKSFQGEDAENYEAAISRNTPEGQNKVTDKVFENLENKTAGTESSFLAKLAIVLGIAATITLVSIGLKQPNQGRLLGFPYLADASSSSTLAAPAVGFTFKAFGYRVVLPEFAPGWIYFWLLMAAGCGLFISEEALNIWVGISIARMLSLEGTWQSFVESFSRNASYIISTILWVYWGVCLSDMIPFYMGKLFRQSGASDDVCSKLGISKERAMNITSVVQRYGNLVGFVERFSLGVRNPTAFLAGALDVSPECFFAGVCCGGLITLPVQLGIGFLLRERPVFALATVATVVGIWTVFPYAVAASTALFLYLRRRLYSR</sequence>
<evidence type="ECO:0000256" key="2">
    <source>
        <dbReference type="ARBA" id="ARBA00022475"/>
    </source>
</evidence>
<comment type="caution">
    <text evidence="10">The sequence shown here is derived from an EMBL/GenBank/DDBJ whole genome shotgun (WGS) entry which is preliminary data.</text>
</comment>
<organism evidence="10 11">
    <name type="scientific">Ilex paraguariensis</name>
    <name type="common">yerba mate</name>
    <dbReference type="NCBI Taxonomy" id="185542"/>
    <lineage>
        <taxon>Eukaryota</taxon>
        <taxon>Viridiplantae</taxon>
        <taxon>Streptophyta</taxon>
        <taxon>Embryophyta</taxon>
        <taxon>Tracheophyta</taxon>
        <taxon>Spermatophyta</taxon>
        <taxon>Magnoliopsida</taxon>
        <taxon>eudicotyledons</taxon>
        <taxon>Gunneridae</taxon>
        <taxon>Pentapetalae</taxon>
        <taxon>asterids</taxon>
        <taxon>campanulids</taxon>
        <taxon>Aquifoliales</taxon>
        <taxon>Aquifoliaceae</taxon>
        <taxon>Ilex</taxon>
    </lineage>
</organism>
<evidence type="ECO:0000256" key="1">
    <source>
        <dbReference type="ARBA" id="ARBA00004651"/>
    </source>
</evidence>
<dbReference type="InterPro" id="IPR032818">
    <property type="entry name" value="DedA-like"/>
</dbReference>
<feature type="compositionally biased region" description="Polar residues" evidence="6">
    <location>
        <begin position="1"/>
        <end position="20"/>
    </location>
</feature>
<keyword evidence="11" id="KW-1185">Reference proteome</keyword>
<dbReference type="EMBL" id="CAUOFW020005070">
    <property type="protein sequence ID" value="CAK9168483.1"/>
    <property type="molecule type" value="Genomic_DNA"/>
</dbReference>
<evidence type="ECO:0000256" key="4">
    <source>
        <dbReference type="ARBA" id="ARBA00022989"/>
    </source>
</evidence>
<evidence type="ECO:0000313" key="9">
    <source>
        <dbReference type="EMBL" id="CAK9168483.1"/>
    </source>
</evidence>
<dbReference type="PANTHER" id="PTHR30353:SF0">
    <property type="entry name" value="TRANSMEMBRANE PROTEIN"/>
    <property type="match status" value="1"/>
</dbReference>
<evidence type="ECO:0000256" key="5">
    <source>
        <dbReference type="ARBA" id="ARBA00023136"/>
    </source>
</evidence>
<evidence type="ECO:0000313" key="10">
    <source>
        <dbReference type="EMBL" id="CAK9178963.1"/>
    </source>
</evidence>
<dbReference type="Proteomes" id="UP001642360">
    <property type="component" value="Unassembled WGS sequence"/>
</dbReference>
<protein>
    <recommendedName>
        <fullName evidence="8">VTT domain-containing protein</fullName>
    </recommendedName>
</protein>
<feature type="domain" description="VTT" evidence="8">
    <location>
        <begin position="226"/>
        <end position="330"/>
    </location>
</feature>
<accession>A0ABC8UD60</accession>
<evidence type="ECO:0000256" key="3">
    <source>
        <dbReference type="ARBA" id="ARBA00022692"/>
    </source>
</evidence>
<evidence type="ECO:0000256" key="7">
    <source>
        <dbReference type="SAM" id="Phobius"/>
    </source>
</evidence>
<name>A0ABC8UD60_9AQUA</name>
<dbReference type="InterPro" id="IPR032816">
    <property type="entry name" value="VTT_dom"/>
</dbReference>